<sequence>MARRYRDGHKVNNGSWGTADYRAFLSGGQTSTILHGLRAEKLRGQSSPQQPLLPLEASAARG</sequence>
<dbReference type="AlphaFoldDB" id="B7QCM3"/>
<reference evidence="2 4" key="1">
    <citation type="submission" date="2008-03" db="EMBL/GenBank/DDBJ databases">
        <title>Annotation of Ixodes scapularis.</title>
        <authorList>
            <consortium name="Ixodes scapularis Genome Project Consortium"/>
            <person name="Caler E."/>
            <person name="Hannick L.I."/>
            <person name="Bidwell S."/>
            <person name="Joardar V."/>
            <person name="Thiagarajan M."/>
            <person name="Amedeo P."/>
            <person name="Galinsky K.J."/>
            <person name="Schobel S."/>
            <person name="Inman J."/>
            <person name="Hostetler J."/>
            <person name="Miller J."/>
            <person name="Hammond M."/>
            <person name="Megy K."/>
            <person name="Lawson D."/>
            <person name="Kodira C."/>
            <person name="Sutton G."/>
            <person name="Meyer J."/>
            <person name="Hill C.A."/>
            <person name="Birren B."/>
            <person name="Nene V."/>
            <person name="Collins F."/>
            <person name="Alarcon-Chaidez F."/>
            <person name="Wikel S."/>
            <person name="Strausberg R."/>
        </authorList>
    </citation>
    <scope>NUCLEOTIDE SEQUENCE [LARGE SCALE GENOMIC DNA]</scope>
    <source>
        <strain evidence="4">Wikel</strain>
        <strain evidence="2">Wikel colony</strain>
    </source>
</reference>
<gene>
    <name evidence="2" type="ORF">IscW_ISCW021889</name>
</gene>
<evidence type="ECO:0000313" key="4">
    <source>
        <dbReference type="Proteomes" id="UP000001555"/>
    </source>
</evidence>
<dbReference type="EMBL" id="DS908565">
    <property type="protein sequence ID" value="EEC16595.1"/>
    <property type="molecule type" value="Genomic_DNA"/>
</dbReference>
<dbReference type="VEuPathDB" id="VectorBase:ISCI021889"/>
<dbReference type="EMBL" id="ABJB011031143">
    <property type="status" value="NOT_ANNOTATED_CDS"/>
    <property type="molecule type" value="Genomic_DNA"/>
</dbReference>
<evidence type="ECO:0000313" key="2">
    <source>
        <dbReference type="EMBL" id="EEC16595.1"/>
    </source>
</evidence>
<dbReference type="VEuPathDB" id="VectorBase:ISCW021889"/>
<dbReference type="InParanoid" id="B7QCM3"/>
<evidence type="ECO:0000256" key="1">
    <source>
        <dbReference type="SAM" id="MobiDB-lite"/>
    </source>
</evidence>
<dbReference type="HOGENOM" id="CLU_2906598_0_0_1"/>
<keyword evidence="4" id="KW-1185">Reference proteome</keyword>
<dbReference type="Proteomes" id="UP000001555">
    <property type="component" value="Unassembled WGS sequence"/>
</dbReference>
<evidence type="ECO:0000313" key="3">
    <source>
        <dbReference type="EnsemblMetazoa" id="ISCW021889-PA"/>
    </source>
</evidence>
<organism>
    <name type="scientific">Ixodes scapularis</name>
    <name type="common">Black-legged tick</name>
    <name type="synonym">Deer tick</name>
    <dbReference type="NCBI Taxonomy" id="6945"/>
    <lineage>
        <taxon>Eukaryota</taxon>
        <taxon>Metazoa</taxon>
        <taxon>Ecdysozoa</taxon>
        <taxon>Arthropoda</taxon>
        <taxon>Chelicerata</taxon>
        <taxon>Arachnida</taxon>
        <taxon>Acari</taxon>
        <taxon>Parasitiformes</taxon>
        <taxon>Ixodida</taxon>
        <taxon>Ixodoidea</taxon>
        <taxon>Ixodidae</taxon>
        <taxon>Ixodinae</taxon>
        <taxon>Ixodes</taxon>
    </lineage>
</organism>
<proteinExistence type="predicted"/>
<accession>B7QCM3</accession>
<protein>
    <submittedName>
        <fullName evidence="2 3">Uncharacterized protein</fullName>
    </submittedName>
</protein>
<dbReference type="PaxDb" id="6945-B7QCM3"/>
<name>B7QCM3_IXOSC</name>
<reference evidence="3" key="2">
    <citation type="submission" date="2020-05" db="UniProtKB">
        <authorList>
            <consortium name="EnsemblMetazoa"/>
        </authorList>
    </citation>
    <scope>IDENTIFICATION</scope>
    <source>
        <strain evidence="3">wikel</strain>
    </source>
</reference>
<feature type="region of interest" description="Disordered" evidence="1">
    <location>
        <begin position="42"/>
        <end position="62"/>
    </location>
</feature>
<dbReference type="EnsemblMetazoa" id="ISCW021889-RA">
    <property type="protein sequence ID" value="ISCW021889-PA"/>
    <property type="gene ID" value="ISCW021889"/>
</dbReference>